<dbReference type="InterPro" id="IPR011712">
    <property type="entry name" value="Sig_transdc_His_kin_sub3_dim/P"/>
</dbReference>
<keyword evidence="2 5" id="KW-0418">Kinase</keyword>
<accession>A0A2K9ZBY7</accession>
<organism evidence="5 6">
    <name type="scientific">Rhizobium leguminosarum</name>
    <dbReference type="NCBI Taxonomy" id="384"/>
    <lineage>
        <taxon>Bacteria</taxon>
        <taxon>Pseudomonadati</taxon>
        <taxon>Pseudomonadota</taxon>
        <taxon>Alphaproteobacteria</taxon>
        <taxon>Hyphomicrobiales</taxon>
        <taxon>Rhizobiaceae</taxon>
        <taxon>Rhizobium/Agrobacterium group</taxon>
        <taxon>Rhizobium</taxon>
    </lineage>
</organism>
<dbReference type="Pfam" id="PF07730">
    <property type="entry name" value="HisKA_3"/>
    <property type="match status" value="1"/>
</dbReference>
<dbReference type="PANTHER" id="PTHR24421">
    <property type="entry name" value="NITRATE/NITRITE SENSOR PROTEIN NARX-RELATED"/>
    <property type="match status" value="1"/>
</dbReference>
<gene>
    <name evidence="5" type="ORF">CUJ84_pRLN1000310</name>
</gene>
<evidence type="ECO:0000256" key="2">
    <source>
        <dbReference type="ARBA" id="ARBA00022777"/>
    </source>
</evidence>
<dbReference type="PANTHER" id="PTHR24421:SF58">
    <property type="entry name" value="SIGNAL TRANSDUCTION HISTIDINE-PROTEIN KINASE_PHOSPHATASE UHPB"/>
    <property type="match status" value="1"/>
</dbReference>
<dbReference type="Gene3D" id="1.20.5.1930">
    <property type="match status" value="1"/>
</dbReference>
<dbReference type="InterPro" id="IPR036890">
    <property type="entry name" value="HATPase_C_sf"/>
</dbReference>
<dbReference type="GO" id="GO:0046983">
    <property type="term" value="F:protein dimerization activity"/>
    <property type="evidence" value="ECO:0007669"/>
    <property type="project" value="InterPro"/>
</dbReference>
<keyword evidence="1" id="KW-0808">Transferase</keyword>
<dbReference type="GO" id="GO:0016020">
    <property type="term" value="C:membrane"/>
    <property type="evidence" value="ECO:0007669"/>
    <property type="project" value="InterPro"/>
</dbReference>
<evidence type="ECO:0000313" key="6">
    <source>
        <dbReference type="Proteomes" id="UP000238523"/>
    </source>
</evidence>
<dbReference type="Proteomes" id="UP000238523">
    <property type="component" value="Plasmid pRLN1"/>
</dbReference>
<dbReference type="SMART" id="SM00387">
    <property type="entry name" value="HATPase_c"/>
    <property type="match status" value="1"/>
</dbReference>
<dbReference type="CDD" id="cd16917">
    <property type="entry name" value="HATPase_UhpB-NarQ-NarX-like"/>
    <property type="match status" value="1"/>
</dbReference>
<dbReference type="InterPro" id="IPR050482">
    <property type="entry name" value="Sensor_HK_TwoCompSys"/>
</dbReference>
<keyword evidence="3" id="KW-0902">Two-component regulatory system</keyword>
<feature type="domain" description="Histidine kinase/HSP90-like ATPase" evidence="4">
    <location>
        <begin position="315"/>
        <end position="412"/>
    </location>
</feature>
<evidence type="ECO:0000259" key="4">
    <source>
        <dbReference type="SMART" id="SM00387"/>
    </source>
</evidence>
<name>A0A2K9ZBY7_RHILE</name>
<dbReference type="InterPro" id="IPR003594">
    <property type="entry name" value="HATPase_dom"/>
</dbReference>
<dbReference type="AlphaFoldDB" id="A0A2K9ZBY7"/>
<dbReference type="Pfam" id="PF02518">
    <property type="entry name" value="HATPase_c"/>
    <property type="match status" value="1"/>
</dbReference>
<dbReference type="Gene3D" id="3.30.565.10">
    <property type="entry name" value="Histidine kinase-like ATPase, C-terminal domain"/>
    <property type="match status" value="1"/>
</dbReference>
<geneLocation type="plasmid" evidence="6">
    <name>prln1</name>
</geneLocation>
<reference evidence="5 6" key="1">
    <citation type="submission" date="2017-11" db="EMBL/GenBank/DDBJ databases">
        <title>Complete genome of Rhizobium leguminosarum Norway, an ineffective micro-symbiont.</title>
        <authorList>
            <person name="Hoffrichter A."/>
            <person name="Liang J."/>
            <person name="Brachmann A."/>
            <person name="Marin M."/>
        </authorList>
    </citation>
    <scope>NUCLEOTIDE SEQUENCE [LARGE SCALE GENOMIC DNA]</scope>
    <source>
        <strain evidence="5 6">Norway</strain>
        <plasmid evidence="6">Plasmid prln1</plasmid>
    </source>
</reference>
<evidence type="ECO:0000256" key="1">
    <source>
        <dbReference type="ARBA" id="ARBA00022679"/>
    </source>
</evidence>
<sequence length="417" mass="44386">MSYAAATSAGWLRSDLPNGIDDIPAGMTIVPASFIFGAVLLGMEHDTSSTHSPNVAELRALYRAAEARAARLRFIIEVQNLLDAAAFETAALEVLSRLADFAGASLARLVFPSFQGKAPVQLTVGKSTSPESDNILFASQDGSDLRLTIIGSSKARAIDADDRQTLEVVAGQLADAYNLNRQAAENQALLGDLQRQRSELAALVAQLIQAQEQERQRVALDLHDGSAQLAAGLSYRLQDLAARIGEAHALKPEIDQLATLARHSVADLRAAIADLRPPELDDLGVAAALRTRLDAIDDLEVIADLDAAADRWPASTGIIFYRVAQEAITNVIKHAEASRLVVRLFEDGAGEAHLEVIDDGKGIGEVRHPQMRGGRLGIVGMRERLALLGGRIEISAGSSGGTHVRAAAPLARETTSE</sequence>
<dbReference type="SUPFAM" id="SSF55874">
    <property type="entry name" value="ATPase domain of HSP90 chaperone/DNA topoisomerase II/histidine kinase"/>
    <property type="match status" value="1"/>
</dbReference>
<proteinExistence type="predicted"/>
<evidence type="ECO:0000313" key="5">
    <source>
        <dbReference type="EMBL" id="AUW45777.1"/>
    </source>
</evidence>
<evidence type="ECO:0000256" key="3">
    <source>
        <dbReference type="ARBA" id="ARBA00023012"/>
    </source>
</evidence>
<dbReference type="GO" id="GO:0000155">
    <property type="term" value="F:phosphorelay sensor kinase activity"/>
    <property type="evidence" value="ECO:0007669"/>
    <property type="project" value="InterPro"/>
</dbReference>
<keyword evidence="5" id="KW-0614">Plasmid</keyword>
<protein>
    <submittedName>
        <fullName evidence="5">Histidine kinase</fullName>
    </submittedName>
</protein>
<dbReference type="EMBL" id="CP025013">
    <property type="protein sequence ID" value="AUW45777.1"/>
    <property type="molecule type" value="Genomic_DNA"/>
</dbReference>